<dbReference type="KEGG" id="sdyn:Mal52_15550"/>
<dbReference type="InterPro" id="IPR036390">
    <property type="entry name" value="WH_DNA-bd_sf"/>
</dbReference>
<gene>
    <name evidence="2" type="ORF">Mal52_15550</name>
</gene>
<dbReference type="PANTHER" id="PTHR30432">
    <property type="entry name" value="TRANSCRIPTIONAL REGULATOR MODE"/>
    <property type="match status" value="1"/>
</dbReference>
<dbReference type="Proteomes" id="UP000319383">
    <property type="component" value="Chromosome"/>
</dbReference>
<dbReference type="RefSeq" id="WP_145375127.1">
    <property type="nucleotide sequence ID" value="NZ_CP036276.1"/>
</dbReference>
<name>A0A517ZKX8_9PLAN</name>
<accession>A0A517ZKX8</accession>
<dbReference type="InterPro" id="IPR036388">
    <property type="entry name" value="WH-like_DNA-bd_sf"/>
</dbReference>
<dbReference type="EMBL" id="CP036276">
    <property type="protein sequence ID" value="QDU43083.1"/>
    <property type="molecule type" value="Genomic_DNA"/>
</dbReference>
<dbReference type="Pfam" id="PF00126">
    <property type="entry name" value="HTH_1"/>
    <property type="match status" value="1"/>
</dbReference>
<evidence type="ECO:0000259" key="1">
    <source>
        <dbReference type="Pfam" id="PF00126"/>
    </source>
</evidence>
<protein>
    <submittedName>
        <fullName evidence="2">Bacterial regulatory helix-turn-helix protein, lysR family</fullName>
    </submittedName>
</protein>
<keyword evidence="3" id="KW-1185">Reference proteome</keyword>
<evidence type="ECO:0000313" key="3">
    <source>
        <dbReference type="Proteomes" id="UP000319383"/>
    </source>
</evidence>
<dbReference type="GO" id="GO:0003700">
    <property type="term" value="F:DNA-binding transcription factor activity"/>
    <property type="evidence" value="ECO:0007669"/>
    <property type="project" value="InterPro"/>
</dbReference>
<dbReference type="InterPro" id="IPR051815">
    <property type="entry name" value="Molybdate_resp_trans_reg"/>
</dbReference>
<sequence length="129" mass="14489">MARQKQAQVAVTPRAKVWLEVDGTYIFGLGICRILEAVEETGSIKNAAAAVDKSYRHVWSRIKEVEARLGIVLVETQVGGGDLRRSTLTEPARQLTARYREMRQQVFEIVEEQFTADIQEIVNGVRSEG</sequence>
<dbReference type="PANTHER" id="PTHR30432:SF1">
    <property type="entry name" value="DNA-BINDING TRANSCRIPTIONAL DUAL REGULATOR MODE"/>
    <property type="match status" value="1"/>
</dbReference>
<dbReference type="SUPFAM" id="SSF46785">
    <property type="entry name" value="Winged helix' DNA-binding domain"/>
    <property type="match status" value="1"/>
</dbReference>
<proteinExistence type="predicted"/>
<reference evidence="2 3" key="1">
    <citation type="submission" date="2019-02" db="EMBL/GenBank/DDBJ databases">
        <title>Deep-cultivation of Planctomycetes and their phenomic and genomic characterization uncovers novel biology.</title>
        <authorList>
            <person name="Wiegand S."/>
            <person name="Jogler M."/>
            <person name="Boedeker C."/>
            <person name="Pinto D."/>
            <person name="Vollmers J."/>
            <person name="Rivas-Marin E."/>
            <person name="Kohn T."/>
            <person name="Peeters S.H."/>
            <person name="Heuer A."/>
            <person name="Rast P."/>
            <person name="Oberbeckmann S."/>
            <person name="Bunk B."/>
            <person name="Jeske O."/>
            <person name="Meyerdierks A."/>
            <person name="Storesund J.E."/>
            <person name="Kallscheuer N."/>
            <person name="Luecker S."/>
            <person name="Lage O.M."/>
            <person name="Pohl T."/>
            <person name="Merkel B.J."/>
            <person name="Hornburger P."/>
            <person name="Mueller R.-W."/>
            <person name="Bruemmer F."/>
            <person name="Labrenz M."/>
            <person name="Spormann A.M."/>
            <person name="Op den Camp H."/>
            <person name="Overmann J."/>
            <person name="Amann R."/>
            <person name="Jetten M.S.M."/>
            <person name="Mascher T."/>
            <person name="Medema M.H."/>
            <person name="Devos D.P."/>
            <person name="Kaster A.-K."/>
            <person name="Ovreas L."/>
            <person name="Rohde M."/>
            <person name="Galperin M.Y."/>
            <person name="Jogler C."/>
        </authorList>
    </citation>
    <scope>NUCLEOTIDE SEQUENCE [LARGE SCALE GENOMIC DNA]</scope>
    <source>
        <strain evidence="2 3">Mal52</strain>
    </source>
</reference>
<dbReference type="InterPro" id="IPR000847">
    <property type="entry name" value="LysR_HTH_N"/>
</dbReference>
<feature type="domain" description="HTH lysR-type" evidence="1">
    <location>
        <begin position="33"/>
        <end position="90"/>
    </location>
</feature>
<organism evidence="2 3">
    <name type="scientific">Symmachiella dynata</name>
    <dbReference type="NCBI Taxonomy" id="2527995"/>
    <lineage>
        <taxon>Bacteria</taxon>
        <taxon>Pseudomonadati</taxon>
        <taxon>Planctomycetota</taxon>
        <taxon>Planctomycetia</taxon>
        <taxon>Planctomycetales</taxon>
        <taxon>Planctomycetaceae</taxon>
        <taxon>Symmachiella</taxon>
    </lineage>
</organism>
<dbReference type="Gene3D" id="1.10.10.10">
    <property type="entry name" value="Winged helix-like DNA-binding domain superfamily/Winged helix DNA-binding domain"/>
    <property type="match status" value="1"/>
</dbReference>
<evidence type="ECO:0000313" key="2">
    <source>
        <dbReference type="EMBL" id="QDU43083.1"/>
    </source>
</evidence>
<dbReference type="AlphaFoldDB" id="A0A517ZKX8"/>